<dbReference type="Gene3D" id="2.60.120.650">
    <property type="entry name" value="Cupin"/>
    <property type="match status" value="1"/>
</dbReference>
<name>A0A0D1ZWF6_9PEZI</name>
<dbReference type="RefSeq" id="XP_016208697.1">
    <property type="nucleotide sequence ID" value="XM_016363455.1"/>
</dbReference>
<dbReference type="InterPro" id="IPR003347">
    <property type="entry name" value="JmjC_dom"/>
</dbReference>
<dbReference type="InParanoid" id="A0A0D1ZWF6"/>
<dbReference type="PANTHER" id="PTHR12461">
    <property type="entry name" value="HYPOXIA-INDUCIBLE FACTOR 1 ALPHA INHIBITOR-RELATED"/>
    <property type="match status" value="1"/>
</dbReference>
<sequence>MRPFRTRLLDLAHCPAREWSVHSFRRQWYEKQTPIKYRFREFKRLNPLPAQEIWVTPSPQSDYAGCVALNDEYLRQYKDTIVPIERTVWGQDALKWRVKGFERFEAPLEFFLDWTARKLADPDTFSPNETLYIAQCSISSLPHGLQEALPPPLYCTKCSYENGNDDDYDGKKRHLHVTQAAEFSPDNGVESSSIWVGVPPVETPLHKDPHSNFLVQLAGFKAVRLIRRGDGELMLAYAKREVQMKCQQLGPVSMSMRGEEMMIGPERDLMSNLVWGIPDARHFNQVNEVLEDNQDSQGISHVNWFGRSPVEDEQSNDNESMDVALLHGKDSALGLPEIEVYHATLAPGDAVFIPKGWYHSLRSIGSHKNGINLSANWWFILE</sequence>
<accession>A0A0D1ZWF6</accession>
<dbReference type="InterPro" id="IPR041667">
    <property type="entry name" value="Cupin_8"/>
</dbReference>
<dbReference type="SUPFAM" id="SSF51197">
    <property type="entry name" value="Clavaminate synthase-like"/>
    <property type="match status" value="1"/>
</dbReference>
<evidence type="ECO:0000313" key="2">
    <source>
        <dbReference type="EMBL" id="KIV98827.1"/>
    </source>
</evidence>
<proteinExistence type="predicted"/>
<evidence type="ECO:0000313" key="3">
    <source>
        <dbReference type="Proteomes" id="UP000053259"/>
    </source>
</evidence>
<dbReference type="PROSITE" id="PS51184">
    <property type="entry name" value="JMJC"/>
    <property type="match status" value="1"/>
</dbReference>
<dbReference type="Proteomes" id="UP000053259">
    <property type="component" value="Unassembled WGS sequence"/>
</dbReference>
<protein>
    <recommendedName>
        <fullName evidence="1">JmjC domain-containing protein</fullName>
    </recommendedName>
</protein>
<dbReference type="AlphaFoldDB" id="A0A0D1ZWF6"/>
<dbReference type="Pfam" id="PF13621">
    <property type="entry name" value="Cupin_8"/>
    <property type="match status" value="1"/>
</dbReference>
<feature type="domain" description="JmjC" evidence="1">
    <location>
        <begin position="139"/>
        <end position="382"/>
    </location>
</feature>
<keyword evidence="3" id="KW-1185">Reference proteome</keyword>
<dbReference type="EMBL" id="KN847594">
    <property type="protein sequence ID" value="KIV98827.1"/>
    <property type="molecule type" value="Genomic_DNA"/>
</dbReference>
<evidence type="ECO:0000259" key="1">
    <source>
        <dbReference type="PROSITE" id="PS51184"/>
    </source>
</evidence>
<organism evidence="2 3">
    <name type="scientific">Verruconis gallopava</name>
    <dbReference type="NCBI Taxonomy" id="253628"/>
    <lineage>
        <taxon>Eukaryota</taxon>
        <taxon>Fungi</taxon>
        <taxon>Dikarya</taxon>
        <taxon>Ascomycota</taxon>
        <taxon>Pezizomycotina</taxon>
        <taxon>Dothideomycetes</taxon>
        <taxon>Pleosporomycetidae</taxon>
        <taxon>Venturiales</taxon>
        <taxon>Sympoventuriaceae</taxon>
        <taxon>Verruconis</taxon>
    </lineage>
</organism>
<dbReference type="PANTHER" id="PTHR12461:SF105">
    <property type="entry name" value="HYPOXIA-INDUCIBLE FACTOR 1-ALPHA INHIBITOR"/>
    <property type="match status" value="1"/>
</dbReference>
<dbReference type="HOGENOM" id="CLU_054409_0_0_1"/>
<reference evidence="2 3" key="1">
    <citation type="submission" date="2015-01" db="EMBL/GenBank/DDBJ databases">
        <title>The Genome Sequence of Ochroconis gallopava CBS43764.</title>
        <authorList>
            <consortium name="The Broad Institute Genomics Platform"/>
            <person name="Cuomo C."/>
            <person name="de Hoog S."/>
            <person name="Gorbushina A."/>
            <person name="Stielow B."/>
            <person name="Teixiera M."/>
            <person name="Abouelleil A."/>
            <person name="Chapman S.B."/>
            <person name="Priest M."/>
            <person name="Young S.K."/>
            <person name="Wortman J."/>
            <person name="Nusbaum C."/>
            <person name="Birren B."/>
        </authorList>
    </citation>
    <scope>NUCLEOTIDE SEQUENCE [LARGE SCALE GENOMIC DNA]</scope>
    <source>
        <strain evidence="2 3">CBS 43764</strain>
    </source>
</reference>
<gene>
    <name evidence="2" type="ORF">PV09_09399</name>
</gene>
<dbReference type="GeneID" id="27317372"/>
<dbReference type="VEuPathDB" id="FungiDB:PV09_09399"/>
<dbReference type="OrthoDB" id="263283at2759"/>